<reference evidence="2 3" key="1">
    <citation type="submission" date="2020-08" db="EMBL/GenBank/DDBJ databases">
        <title>Sequencing the genomes of 1000 actinobacteria strains.</title>
        <authorList>
            <person name="Klenk H.-P."/>
        </authorList>
    </citation>
    <scope>NUCLEOTIDE SEQUENCE [LARGE SCALE GENOMIC DNA]</scope>
    <source>
        <strain evidence="2 3">DSM 43675</strain>
    </source>
</reference>
<organism evidence="2 3">
    <name type="scientific">Actinomadura coerulea</name>
    <dbReference type="NCBI Taxonomy" id="46159"/>
    <lineage>
        <taxon>Bacteria</taxon>
        <taxon>Bacillati</taxon>
        <taxon>Actinomycetota</taxon>
        <taxon>Actinomycetes</taxon>
        <taxon>Streptosporangiales</taxon>
        <taxon>Thermomonosporaceae</taxon>
        <taxon>Actinomadura</taxon>
    </lineage>
</organism>
<protein>
    <recommendedName>
        <fullName evidence="4">Protein activator of alkane oxidation PraB</fullName>
    </recommendedName>
</protein>
<name>A0A7X0L075_9ACTN</name>
<dbReference type="EMBL" id="JACHMQ010000001">
    <property type="protein sequence ID" value="MBB6397233.1"/>
    <property type="molecule type" value="Genomic_DNA"/>
</dbReference>
<feature type="signal peptide" evidence="1">
    <location>
        <begin position="1"/>
        <end position="30"/>
    </location>
</feature>
<accession>A0A7X0L075</accession>
<evidence type="ECO:0000313" key="2">
    <source>
        <dbReference type="EMBL" id="MBB6397233.1"/>
    </source>
</evidence>
<evidence type="ECO:0000313" key="3">
    <source>
        <dbReference type="Proteomes" id="UP000546324"/>
    </source>
</evidence>
<evidence type="ECO:0008006" key="4">
    <source>
        <dbReference type="Google" id="ProtNLM"/>
    </source>
</evidence>
<dbReference type="Proteomes" id="UP000546324">
    <property type="component" value="Unassembled WGS sequence"/>
</dbReference>
<feature type="chain" id="PRO_5030795374" description="Protein activator of alkane oxidation PraB" evidence="1">
    <location>
        <begin position="31"/>
        <end position="233"/>
    </location>
</feature>
<sequence length="233" mass="23096">MLFGRIAGMALTATAVTATATALTTAPAWAAGHSVFMPGVLSPSTQPVTGKSSGSIALATSSGGVMTCVDTAASKALTTTGTVRVGAVVTDPPPTGWLTGLMFSNCTISGLVATVTPQPWSLSLPYPTASGVTAAQLGNVKFTVNIPAIPCSATFQGSTSSNGYINGKHTNPTSAGAASTLSLPVGSPNNLRATAVSATCPLSIVRWGDLAVFGGVIELRGVNSTANEGPTIT</sequence>
<gene>
    <name evidence="2" type="ORF">BKA00_004147</name>
</gene>
<keyword evidence="3" id="KW-1185">Reference proteome</keyword>
<evidence type="ECO:0000256" key="1">
    <source>
        <dbReference type="SAM" id="SignalP"/>
    </source>
</evidence>
<dbReference type="AlphaFoldDB" id="A0A7X0L075"/>
<comment type="caution">
    <text evidence="2">The sequence shown here is derived from an EMBL/GenBank/DDBJ whole genome shotgun (WGS) entry which is preliminary data.</text>
</comment>
<proteinExistence type="predicted"/>
<keyword evidence="1" id="KW-0732">Signal</keyword>
<dbReference type="RefSeq" id="WP_185027421.1">
    <property type="nucleotide sequence ID" value="NZ_JACHMQ010000001.1"/>
</dbReference>